<dbReference type="SUPFAM" id="SSF53098">
    <property type="entry name" value="Ribonuclease H-like"/>
    <property type="match status" value="1"/>
</dbReference>
<dbReference type="InterPro" id="IPR036397">
    <property type="entry name" value="RNaseH_sf"/>
</dbReference>
<keyword evidence="3" id="KW-1185">Reference proteome</keyword>
<dbReference type="PANTHER" id="PTHR37984:SF5">
    <property type="entry name" value="PROTEIN NYNRIN-LIKE"/>
    <property type="match status" value="1"/>
</dbReference>
<name>A0A9W6X1D4_9STRA</name>
<keyword evidence="1" id="KW-0732">Signal</keyword>
<dbReference type="Gene3D" id="3.30.420.10">
    <property type="entry name" value="Ribonuclease H-like superfamily/Ribonuclease H"/>
    <property type="match status" value="1"/>
</dbReference>
<reference evidence="2" key="1">
    <citation type="submission" date="2023-04" db="EMBL/GenBank/DDBJ databases">
        <title>Phytophthora fragariaefolia NBRC 109709.</title>
        <authorList>
            <person name="Ichikawa N."/>
            <person name="Sato H."/>
            <person name="Tonouchi N."/>
        </authorList>
    </citation>
    <scope>NUCLEOTIDE SEQUENCE</scope>
    <source>
        <strain evidence="2">NBRC 109709</strain>
    </source>
</reference>
<dbReference type="InterPro" id="IPR050951">
    <property type="entry name" value="Retrovirus_Pol_polyprotein"/>
</dbReference>
<dbReference type="Proteomes" id="UP001165121">
    <property type="component" value="Unassembled WGS sequence"/>
</dbReference>
<accession>A0A9W6X1D4</accession>
<comment type="caution">
    <text evidence="2">The sequence shown here is derived from an EMBL/GenBank/DDBJ whole genome shotgun (WGS) entry which is preliminary data.</text>
</comment>
<protein>
    <submittedName>
        <fullName evidence="2">Unnamed protein product</fullName>
    </submittedName>
</protein>
<proteinExistence type="predicted"/>
<dbReference type="EMBL" id="BSXT01000410">
    <property type="protein sequence ID" value="GMF26713.1"/>
    <property type="molecule type" value="Genomic_DNA"/>
</dbReference>
<evidence type="ECO:0000313" key="2">
    <source>
        <dbReference type="EMBL" id="GMF26713.1"/>
    </source>
</evidence>
<evidence type="ECO:0000256" key="1">
    <source>
        <dbReference type="SAM" id="SignalP"/>
    </source>
</evidence>
<feature type="chain" id="PRO_5040852791" evidence="1">
    <location>
        <begin position="40"/>
        <end position="224"/>
    </location>
</feature>
<dbReference type="PANTHER" id="PTHR37984">
    <property type="entry name" value="PROTEIN CBG26694"/>
    <property type="match status" value="1"/>
</dbReference>
<dbReference type="AlphaFoldDB" id="A0A9W6X1D4"/>
<gene>
    <name evidence="2" type="ORF">Pfra01_000512200</name>
</gene>
<sequence>MAHLAAMPNPIDGEDPRFTGKFWTSILVVLGTCLDMSTAANPQTAGETEHVNPVVEDVLRSTCAETPMRWSAMLPLVEFALINAVHASTGYMPFYVNGLSHPRVPLMPPRPGSGLSGGGEIAARLAGISPLAVRKQVGALLSTRPSVLRHVRDAMAESQDKQKDHLDAKGTSNVNRYQIGDLVLLNAKTLPSHGVSAVFKTKLRPRFIGPFKVVDKKDLAYMLG</sequence>
<dbReference type="InterPro" id="IPR012337">
    <property type="entry name" value="RNaseH-like_sf"/>
</dbReference>
<dbReference type="OrthoDB" id="115056at2759"/>
<organism evidence="2 3">
    <name type="scientific">Phytophthora fragariaefolia</name>
    <dbReference type="NCBI Taxonomy" id="1490495"/>
    <lineage>
        <taxon>Eukaryota</taxon>
        <taxon>Sar</taxon>
        <taxon>Stramenopiles</taxon>
        <taxon>Oomycota</taxon>
        <taxon>Peronosporomycetes</taxon>
        <taxon>Peronosporales</taxon>
        <taxon>Peronosporaceae</taxon>
        <taxon>Phytophthora</taxon>
    </lineage>
</organism>
<dbReference type="GO" id="GO:0003676">
    <property type="term" value="F:nucleic acid binding"/>
    <property type="evidence" value="ECO:0007669"/>
    <property type="project" value="InterPro"/>
</dbReference>
<evidence type="ECO:0000313" key="3">
    <source>
        <dbReference type="Proteomes" id="UP001165121"/>
    </source>
</evidence>
<feature type="signal peptide" evidence="1">
    <location>
        <begin position="1"/>
        <end position="39"/>
    </location>
</feature>